<dbReference type="Gene3D" id="3.40.50.720">
    <property type="entry name" value="NAD(P)-binding Rossmann-like Domain"/>
    <property type="match status" value="1"/>
</dbReference>
<dbReference type="Proteomes" id="UP000219042">
    <property type="component" value="Unassembled WGS sequence"/>
</dbReference>
<dbReference type="RefSeq" id="WP_097078576.1">
    <property type="nucleotide sequence ID" value="NZ_BAABHT010000001.1"/>
</dbReference>
<dbReference type="OrthoDB" id="9803892at2"/>
<dbReference type="AlphaFoldDB" id="A0A240E6C4"/>
<evidence type="ECO:0000259" key="1">
    <source>
        <dbReference type="Pfam" id="PF13460"/>
    </source>
</evidence>
<organism evidence="2 3">
    <name type="scientific">Acinetobacter puyangensis</name>
    <dbReference type="NCBI Taxonomy" id="1096779"/>
    <lineage>
        <taxon>Bacteria</taxon>
        <taxon>Pseudomonadati</taxon>
        <taxon>Pseudomonadota</taxon>
        <taxon>Gammaproteobacteria</taxon>
        <taxon>Moraxellales</taxon>
        <taxon>Moraxellaceae</taxon>
        <taxon>Acinetobacter</taxon>
    </lineage>
</organism>
<evidence type="ECO:0000313" key="2">
    <source>
        <dbReference type="EMBL" id="SNX44314.1"/>
    </source>
</evidence>
<protein>
    <submittedName>
        <fullName evidence="2">Uncharacterized conserved protein YbjT, contains NAD(P)-binding and DUF2867 domains</fullName>
    </submittedName>
</protein>
<dbReference type="PANTHER" id="PTHR15020:SF50">
    <property type="entry name" value="UPF0659 PROTEIN YMR090W"/>
    <property type="match status" value="1"/>
</dbReference>
<dbReference type="InterPro" id="IPR036291">
    <property type="entry name" value="NAD(P)-bd_dom_sf"/>
</dbReference>
<dbReference type="SUPFAM" id="SSF51735">
    <property type="entry name" value="NAD(P)-binding Rossmann-fold domains"/>
    <property type="match status" value="1"/>
</dbReference>
<gene>
    <name evidence="2" type="ORF">SAMN05421731_10348</name>
</gene>
<keyword evidence="3" id="KW-1185">Reference proteome</keyword>
<accession>A0A240E6C4</accession>
<dbReference type="Pfam" id="PF13460">
    <property type="entry name" value="NAD_binding_10"/>
    <property type="match status" value="1"/>
</dbReference>
<dbReference type="EMBL" id="OANT01000003">
    <property type="protein sequence ID" value="SNX44314.1"/>
    <property type="molecule type" value="Genomic_DNA"/>
</dbReference>
<dbReference type="PANTHER" id="PTHR15020">
    <property type="entry name" value="FLAVIN REDUCTASE-RELATED"/>
    <property type="match status" value="1"/>
</dbReference>
<evidence type="ECO:0000313" key="3">
    <source>
        <dbReference type="Proteomes" id="UP000219042"/>
    </source>
</evidence>
<proteinExistence type="predicted"/>
<dbReference type="InterPro" id="IPR016040">
    <property type="entry name" value="NAD(P)-bd_dom"/>
</dbReference>
<name>A0A240E6C4_9GAMM</name>
<sequence>MANILILGGSGQIARLVTQQLLEENQHHLFLYCRNAKSIQMKEELNIFEGDVNDPKALEKAMIDIDIVYANLSGADLGNQAQAIVTAMKHEGIKRLIFITSMGIYNEVTNPSQNLENNPILKPYRAVADIVEATDLDYTLIRPGWFTNSKNPHYQLCFKGEKFTGSKISKSNLVKFICEVINKPDLYKRKSVGIFDD</sequence>
<feature type="domain" description="NAD(P)-binding" evidence="1">
    <location>
        <begin position="8"/>
        <end position="184"/>
    </location>
</feature>
<reference evidence="3" key="1">
    <citation type="submission" date="2016-09" db="EMBL/GenBank/DDBJ databases">
        <authorList>
            <person name="Varghese N."/>
            <person name="Submissions S."/>
        </authorList>
    </citation>
    <scope>NUCLEOTIDE SEQUENCE [LARGE SCALE GENOMIC DNA]</scope>
    <source>
        <strain evidence="3">ANC 4466</strain>
    </source>
</reference>